<evidence type="ECO:0000313" key="2">
    <source>
        <dbReference type="EMBL" id="MET3559751.1"/>
    </source>
</evidence>
<name>A0ABV2FMF3_9HYPH</name>
<comment type="caution">
    <text evidence="2">The sequence shown here is derived from an EMBL/GenBank/DDBJ whole genome shotgun (WGS) entry which is preliminary data.</text>
</comment>
<dbReference type="EMBL" id="JBEPLT010000002">
    <property type="protein sequence ID" value="MET3559751.1"/>
    <property type="molecule type" value="Genomic_DNA"/>
</dbReference>
<proteinExistence type="predicted"/>
<organism evidence="2 3">
    <name type="scientific">Bartonella japonica</name>
    <dbReference type="NCBI Taxonomy" id="357761"/>
    <lineage>
        <taxon>Bacteria</taxon>
        <taxon>Pseudomonadati</taxon>
        <taxon>Pseudomonadota</taxon>
        <taxon>Alphaproteobacteria</taxon>
        <taxon>Hyphomicrobiales</taxon>
        <taxon>Bartonellaceae</taxon>
        <taxon>Bartonella</taxon>
    </lineage>
</organism>
<sequence length="29" mass="3308">MNTKVFTMYILNIFVVILPKILSIIGIGR</sequence>
<dbReference type="Proteomes" id="UP001549112">
    <property type="component" value="Unassembled WGS sequence"/>
</dbReference>
<gene>
    <name evidence="2" type="ORF">ABID39_000428</name>
</gene>
<keyword evidence="1" id="KW-1133">Transmembrane helix</keyword>
<evidence type="ECO:0000256" key="1">
    <source>
        <dbReference type="SAM" id="Phobius"/>
    </source>
</evidence>
<keyword evidence="1" id="KW-0812">Transmembrane</keyword>
<accession>A0ABV2FMF3</accession>
<reference evidence="2 3" key="1">
    <citation type="submission" date="2024-06" db="EMBL/GenBank/DDBJ databases">
        <title>Genomic Encyclopedia of Type Strains, Phase IV (KMG-IV): sequencing the most valuable type-strain genomes for metagenomic binning, comparative biology and taxonomic classification.</title>
        <authorList>
            <person name="Goeker M."/>
        </authorList>
    </citation>
    <scope>NUCLEOTIDE SEQUENCE [LARGE SCALE GENOMIC DNA]</scope>
    <source>
        <strain evidence="2 3">DSM 23650</strain>
    </source>
</reference>
<evidence type="ECO:0000313" key="3">
    <source>
        <dbReference type="Proteomes" id="UP001549112"/>
    </source>
</evidence>
<keyword evidence="1" id="KW-0472">Membrane</keyword>
<protein>
    <submittedName>
        <fullName evidence="2">Uncharacterized protein</fullName>
    </submittedName>
</protein>
<feature type="transmembrane region" description="Helical" evidence="1">
    <location>
        <begin position="6"/>
        <end position="27"/>
    </location>
</feature>
<keyword evidence="3" id="KW-1185">Reference proteome</keyword>